<accession>A0A6J5PQ01</accession>
<feature type="region of interest" description="Disordered" evidence="1">
    <location>
        <begin position="1"/>
        <end position="28"/>
    </location>
</feature>
<feature type="compositionally biased region" description="Basic and acidic residues" evidence="1">
    <location>
        <begin position="16"/>
        <end position="28"/>
    </location>
</feature>
<organism evidence="2">
    <name type="scientific">uncultured Caudovirales phage</name>
    <dbReference type="NCBI Taxonomy" id="2100421"/>
    <lineage>
        <taxon>Viruses</taxon>
        <taxon>Duplodnaviria</taxon>
        <taxon>Heunggongvirae</taxon>
        <taxon>Uroviricota</taxon>
        <taxon>Caudoviricetes</taxon>
        <taxon>Peduoviridae</taxon>
        <taxon>Maltschvirus</taxon>
        <taxon>Maltschvirus maltsch</taxon>
    </lineage>
</organism>
<name>A0A6J5PQ01_9CAUD</name>
<gene>
    <name evidence="2" type="ORF">UFOVP953_43</name>
</gene>
<evidence type="ECO:0000313" key="2">
    <source>
        <dbReference type="EMBL" id="CAB4173252.1"/>
    </source>
</evidence>
<protein>
    <submittedName>
        <fullName evidence="2">Uncharacterized protein</fullName>
    </submittedName>
</protein>
<sequence>MAYVPKPGSFTLFKNTKKETDNHPDYRGDGLDLMGEPIWISAWIREGAKGKFMSCSMQHKNKDQPKPKQAAGNLSDMDNDIPFN</sequence>
<proteinExistence type="predicted"/>
<dbReference type="EMBL" id="LR796899">
    <property type="protein sequence ID" value="CAB4173252.1"/>
    <property type="molecule type" value="Genomic_DNA"/>
</dbReference>
<reference evidence="2" key="1">
    <citation type="submission" date="2020-05" db="EMBL/GenBank/DDBJ databases">
        <authorList>
            <person name="Chiriac C."/>
            <person name="Salcher M."/>
            <person name="Ghai R."/>
            <person name="Kavagutti S V."/>
        </authorList>
    </citation>
    <scope>NUCLEOTIDE SEQUENCE</scope>
</reference>
<evidence type="ECO:0000256" key="1">
    <source>
        <dbReference type="SAM" id="MobiDB-lite"/>
    </source>
</evidence>
<feature type="region of interest" description="Disordered" evidence="1">
    <location>
        <begin position="58"/>
        <end position="84"/>
    </location>
</feature>